<dbReference type="GO" id="GO:0003700">
    <property type="term" value="F:DNA-binding transcription factor activity"/>
    <property type="evidence" value="ECO:0007669"/>
    <property type="project" value="InterPro"/>
</dbReference>
<dbReference type="InterPro" id="IPR018062">
    <property type="entry name" value="HTH_AraC-typ_CS"/>
</dbReference>
<sequence>MKMNWYYRTILSYAPILFVIISSMIFIIFLVLNNASEKKYKETNNAILDRMVFNLDANLMLIERNVVSKLLMDNDIQEYFSDRPKHAVDDFMLQKKIIELSLALPFSNTIYMYNENEQRVISDLGSYALDSFGDREFLMFNYDKKESTDWHDPRLFAYAAFDEDKQKVVSLVKFAYTGDEVRGAFVVNVYQRSFMDYLNSLNESDSNSVLLLEGDDTAPSASDTGSDMIMVQSDYTGWRFISQGAYDSGYNILSLFSSVWMFILVFIILLALVGFTIVTHMHYKPIHSIMEKVGQFSNRKSEELGIKGANNEFTFIEMALDHLLQRSLDYENLHKEDCLLRQQRLFRDLLAGHLFLTDQEFKQQLTDLSLPDAYDRLGVIVVEIDHYSSFTDKYKVKDQHLLKFIIESAFRDLGQNHHSFVWDVWMEPHRIAFVVQHIAADPRSSKTTAAYAEEFQKWINQHLELTITIGVGADSDSIETIADSYRNAHDNVGLKTIFGTNTIIDNRKSAGKLSLDNYVYLQALDQAVQSFRMNESDWREKLTQIFTELRKMRFMKQDMTGLVNIFAKRMDQAVNALSSNIQEIWKQDFQHRFAHLNETAETLDEFEYQFMGIMAMFEACVDEDRQARRHHSIAMQAKGYIDAHFADPDLSLARVSDIFKLQPSALSLLFKEELGEKFVDYVLKIRMQQAKRLLIETEDSIQSIAEQIGYQNVNSFYRAFKKLQDVPPGEFRSMYRTI</sequence>
<keyword evidence="3" id="KW-0804">Transcription</keyword>
<protein>
    <submittedName>
        <fullName evidence="6">Helix-turn-helix domain-containing protein</fullName>
    </submittedName>
</protein>
<evidence type="ECO:0000259" key="5">
    <source>
        <dbReference type="PROSITE" id="PS01124"/>
    </source>
</evidence>
<feature type="transmembrane region" description="Helical" evidence="4">
    <location>
        <begin position="12"/>
        <end position="32"/>
    </location>
</feature>
<keyword evidence="2" id="KW-0238">DNA-binding</keyword>
<dbReference type="PANTHER" id="PTHR43280:SF28">
    <property type="entry name" value="HTH-TYPE TRANSCRIPTIONAL ACTIVATOR RHAS"/>
    <property type="match status" value="1"/>
</dbReference>
<dbReference type="InterPro" id="IPR009057">
    <property type="entry name" value="Homeodomain-like_sf"/>
</dbReference>
<feature type="domain" description="HTH araC/xylS-type" evidence="5">
    <location>
        <begin position="635"/>
        <end position="734"/>
    </location>
</feature>
<evidence type="ECO:0000256" key="4">
    <source>
        <dbReference type="SAM" id="Phobius"/>
    </source>
</evidence>
<dbReference type="PANTHER" id="PTHR43280">
    <property type="entry name" value="ARAC-FAMILY TRANSCRIPTIONAL REGULATOR"/>
    <property type="match status" value="1"/>
</dbReference>
<dbReference type="Proteomes" id="UP000447876">
    <property type="component" value="Unassembled WGS sequence"/>
</dbReference>
<name>A0A7X3CQ07_9BACL</name>
<keyword evidence="4" id="KW-1133">Transmembrane helix</keyword>
<comment type="caution">
    <text evidence="6">The sequence shown here is derived from an EMBL/GenBank/DDBJ whole genome shotgun (WGS) entry which is preliminary data.</text>
</comment>
<gene>
    <name evidence="6" type="ORF">GNP95_17175</name>
</gene>
<evidence type="ECO:0000256" key="3">
    <source>
        <dbReference type="ARBA" id="ARBA00023163"/>
    </source>
</evidence>
<dbReference type="Pfam" id="PF12833">
    <property type="entry name" value="HTH_18"/>
    <property type="match status" value="1"/>
</dbReference>
<accession>A0A7X3CQ07</accession>
<proteinExistence type="predicted"/>
<evidence type="ECO:0000313" key="7">
    <source>
        <dbReference type="Proteomes" id="UP000447876"/>
    </source>
</evidence>
<dbReference type="GO" id="GO:0043565">
    <property type="term" value="F:sequence-specific DNA binding"/>
    <property type="evidence" value="ECO:0007669"/>
    <property type="project" value="InterPro"/>
</dbReference>
<keyword evidence="4" id="KW-0472">Membrane</keyword>
<evidence type="ECO:0000256" key="1">
    <source>
        <dbReference type="ARBA" id="ARBA00023015"/>
    </source>
</evidence>
<dbReference type="OrthoDB" id="1877256at2"/>
<evidence type="ECO:0000256" key="2">
    <source>
        <dbReference type="ARBA" id="ARBA00023125"/>
    </source>
</evidence>
<dbReference type="EMBL" id="WNZW01000007">
    <property type="protein sequence ID" value="MUG46722.1"/>
    <property type="molecule type" value="Genomic_DNA"/>
</dbReference>
<organism evidence="6 7">
    <name type="scientific">Paenibacillus woosongensis</name>
    <dbReference type="NCBI Taxonomy" id="307580"/>
    <lineage>
        <taxon>Bacteria</taxon>
        <taxon>Bacillati</taxon>
        <taxon>Bacillota</taxon>
        <taxon>Bacilli</taxon>
        <taxon>Bacillales</taxon>
        <taxon>Paenibacillaceae</taxon>
        <taxon>Paenibacillus</taxon>
    </lineage>
</organism>
<keyword evidence="1" id="KW-0805">Transcription regulation</keyword>
<feature type="transmembrane region" description="Helical" evidence="4">
    <location>
        <begin position="259"/>
        <end position="283"/>
    </location>
</feature>
<keyword evidence="4" id="KW-0812">Transmembrane</keyword>
<evidence type="ECO:0000313" key="6">
    <source>
        <dbReference type="EMBL" id="MUG46722.1"/>
    </source>
</evidence>
<reference evidence="6 7" key="1">
    <citation type="submission" date="2019-11" db="EMBL/GenBank/DDBJ databases">
        <title>Draft genome sequences of five Paenibacillus species of dairy origin.</title>
        <authorList>
            <person name="Olajide A.M."/>
            <person name="Chen S."/>
            <person name="Lapointe G."/>
        </authorList>
    </citation>
    <scope>NUCLEOTIDE SEQUENCE [LARGE SCALE GENOMIC DNA]</scope>
    <source>
        <strain evidence="6 7">12CR55</strain>
    </source>
</reference>
<dbReference type="SUPFAM" id="SSF46689">
    <property type="entry name" value="Homeodomain-like"/>
    <property type="match status" value="1"/>
</dbReference>
<dbReference type="PROSITE" id="PS01124">
    <property type="entry name" value="HTH_ARAC_FAMILY_2"/>
    <property type="match status" value="1"/>
</dbReference>
<dbReference type="SMART" id="SM00342">
    <property type="entry name" value="HTH_ARAC"/>
    <property type="match status" value="1"/>
</dbReference>
<dbReference type="Gene3D" id="1.10.10.60">
    <property type="entry name" value="Homeodomain-like"/>
    <property type="match status" value="2"/>
</dbReference>
<dbReference type="InterPro" id="IPR018060">
    <property type="entry name" value="HTH_AraC"/>
</dbReference>
<dbReference type="AlphaFoldDB" id="A0A7X3CQ07"/>
<dbReference type="PROSITE" id="PS00041">
    <property type="entry name" value="HTH_ARAC_FAMILY_1"/>
    <property type="match status" value="1"/>
</dbReference>
<dbReference type="RefSeq" id="WP_155612099.1">
    <property type="nucleotide sequence ID" value="NZ_WNZW01000007.1"/>
</dbReference>